<reference evidence="2" key="2">
    <citation type="submission" date="2021-08" db="EMBL/GenBank/DDBJ databases">
        <authorList>
            <person name="Eriksson T."/>
        </authorList>
    </citation>
    <scope>NUCLEOTIDE SEQUENCE</scope>
    <source>
        <strain evidence="2">Stoneville</strain>
        <tissue evidence="2">Whole head</tissue>
    </source>
</reference>
<comment type="caution">
    <text evidence="2">The sequence shown here is derived from an EMBL/GenBank/DDBJ whole genome shotgun (WGS) entry which is preliminary data.</text>
</comment>
<dbReference type="Proteomes" id="UP000719412">
    <property type="component" value="Unassembled WGS sequence"/>
</dbReference>
<name>A0A8J6LGJ4_TENMO</name>
<dbReference type="EMBL" id="JABDTM020017148">
    <property type="protein sequence ID" value="KAH0818588.1"/>
    <property type="molecule type" value="Genomic_DNA"/>
</dbReference>
<proteinExistence type="predicted"/>
<sequence length="60" mass="6322">MAVHPLSTFTHAPKRSPTVPNAGTDFGDSSGVPRSVPWKTPAFFQNLDAEPPSQCVPSSA</sequence>
<organism evidence="2 3">
    <name type="scientific">Tenebrio molitor</name>
    <name type="common">Yellow mealworm beetle</name>
    <dbReference type="NCBI Taxonomy" id="7067"/>
    <lineage>
        <taxon>Eukaryota</taxon>
        <taxon>Metazoa</taxon>
        <taxon>Ecdysozoa</taxon>
        <taxon>Arthropoda</taxon>
        <taxon>Hexapoda</taxon>
        <taxon>Insecta</taxon>
        <taxon>Pterygota</taxon>
        <taxon>Neoptera</taxon>
        <taxon>Endopterygota</taxon>
        <taxon>Coleoptera</taxon>
        <taxon>Polyphaga</taxon>
        <taxon>Cucujiformia</taxon>
        <taxon>Tenebrionidae</taxon>
        <taxon>Tenebrio</taxon>
    </lineage>
</organism>
<keyword evidence="3" id="KW-1185">Reference proteome</keyword>
<dbReference type="AlphaFoldDB" id="A0A8J6LGJ4"/>
<protein>
    <submittedName>
        <fullName evidence="2">Uncharacterized protein</fullName>
    </submittedName>
</protein>
<evidence type="ECO:0000256" key="1">
    <source>
        <dbReference type="SAM" id="MobiDB-lite"/>
    </source>
</evidence>
<feature type="region of interest" description="Disordered" evidence="1">
    <location>
        <begin position="1"/>
        <end position="38"/>
    </location>
</feature>
<accession>A0A8J6LGJ4</accession>
<evidence type="ECO:0000313" key="3">
    <source>
        <dbReference type="Proteomes" id="UP000719412"/>
    </source>
</evidence>
<reference evidence="2" key="1">
    <citation type="journal article" date="2020" name="J Insects Food Feed">
        <title>The yellow mealworm (Tenebrio molitor) genome: a resource for the emerging insects as food and feed industry.</title>
        <authorList>
            <person name="Eriksson T."/>
            <person name="Andere A."/>
            <person name="Kelstrup H."/>
            <person name="Emery V."/>
            <person name="Picard C."/>
        </authorList>
    </citation>
    <scope>NUCLEOTIDE SEQUENCE</scope>
    <source>
        <strain evidence="2">Stoneville</strain>
        <tissue evidence="2">Whole head</tissue>
    </source>
</reference>
<gene>
    <name evidence="2" type="ORF">GEV33_004203</name>
</gene>
<evidence type="ECO:0000313" key="2">
    <source>
        <dbReference type="EMBL" id="KAH0818588.1"/>
    </source>
</evidence>